<organism evidence="5 6">
    <name type="scientific">Coleophoma crateriformis</name>
    <dbReference type="NCBI Taxonomy" id="565419"/>
    <lineage>
        <taxon>Eukaryota</taxon>
        <taxon>Fungi</taxon>
        <taxon>Dikarya</taxon>
        <taxon>Ascomycota</taxon>
        <taxon>Pezizomycotina</taxon>
        <taxon>Leotiomycetes</taxon>
        <taxon>Helotiales</taxon>
        <taxon>Dermateaceae</taxon>
        <taxon>Coleophoma</taxon>
    </lineage>
</organism>
<evidence type="ECO:0000256" key="3">
    <source>
        <dbReference type="ARBA" id="ARBA00043952"/>
    </source>
</evidence>
<dbReference type="PANTHER" id="PTHR46042:SF1">
    <property type="entry name" value="DIPHTHINE METHYLTRANSFERASE"/>
    <property type="match status" value="1"/>
</dbReference>
<comment type="caution">
    <text evidence="5">The sequence shown here is derived from an EMBL/GenBank/DDBJ whole genome shotgun (WGS) entry which is preliminary data.</text>
</comment>
<feature type="compositionally biased region" description="Acidic residues" evidence="4">
    <location>
        <begin position="50"/>
        <end position="63"/>
    </location>
</feature>
<reference evidence="5 6" key="1">
    <citation type="journal article" date="2018" name="IMA Fungus">
        <title>IMA Genome-F 9: Draft genome sequence of Annulohypoxylon stygium, Aspergillus mulundensis, Berkeleyomyces basicola (syn. Thielaviopsis basicola), Ceratocystis smalleyi, two Cercospora beticola strains, Coleophoma cylindrospora, Fusarium fracticaudum, Phialophora cf. hyalina, and Morchella septimelata.</title>
        <authorList>
            <person name="Wingfield B.D."/>
            <person name="Bills G.F."/>
            <person name="Dong Y."/>
            <person name="Huang W."/>
            <person name="Nel W.J."/>
            <person name="Swalarsk-Parry B.S."/>
            <person name="Vaghefi N."/>
            <person name="Wilken P.M."/>
            <person name="An Z."/>
            <person name="de Beer Z.W."/>
            <person name="De Vos L."/>
            <person name="Chen L."/>
            <person name="Duong T.A."/>
            <person name="Gao Y."/>
            <person name="Hammerbacher A."/>
            <person name="Kikkert J.R."/>
            <person name="Li Y."/>
            <person name="Li H."/>
            <person name="Li K."/>
            <person name="Li Q."/>
            <person name="Liu X."/>
            <person name="Ma X."/>
            <person name="Naidoo K."/>
            <person name="Pethybridge S.J."/>
            <person name="Sun J."/>
            <person name="Steenkamp E.T."/>
            <person name="van der Nest M.A."/>
            <person name="van Wyk S."/>
            <person name="Wingfield M.J."/>
            <person name="Xiong C."/>
            <person name="Yue Q."/>
            <person name="Zhang X."/>
        </authorList>
    </citation>
    <scope>NUCLEOTIDE SEQUENCE [LARGE SCALE GENOMIC DNA]</scope>
    <source>
        <strain evidence="5 6">BP5796</strain>
    </source>
</reference>
<dbReference type="Gene3D" id="2.130.10.10">
    <property type="entry name" value="YVTN repeat-like/Quinoprotein amine dehydrogenase"/>
    <property type="match status" value="1"/>
</dbReference>
<feature type="region of interest" description="Disordered" evidence="4">
    <location>
        <begin position="47"/>
        <end position="72"/>
    </location>
</feature>
<proteinExistence type="predicted"/>
<dbReference type="GO" id="GO:0061685">
    <property type="term" value="F:diphthine methylesterase activity"/>
    <property type="evidence" value="ECO:0007669"/>
    <property type="project" value="TreeGrafter"/>
</dbReference>
<protein>
    <recommendedName>
        <fullName evidence="7">WD40 repeat-like protein</fullName>
    </recommendedName>
</protein>
<dbReference type="EMBL" id="PDLN01000010">
    <property type="protein sequence ID" value="RDW73746.1"/>
    <property type="molecule type" value="Genomic_DNA"/>
</dbReference>
<evidence type="ECO:0000256" key="4">
    <source>
        <dbReference type="SAM" id="MobiDB-lite"/>
    </source>
</evidence>
<evidence type="ECO:0000256" key="2">
    <source>
        <dbReference type="ARBA" id="ARBA00022737"/>
    </source>
</evidence>
<dbReference type="OrthoDB" id="1930760at2759"/>
<name>A0A3D8RIG4_9HELO</name>
<dbReference type="InterPro" id="IPR036322">
    <property type="entry name" value="WD40_repeat_dom_sf"/>
</dbReference>
<comment type="pathway">
    <text evidence="3">Protein modification.</text>
</comment>
<dbReference type="InterPro" id="IPR015943">
    <property type="entry name" value="WD40/YVTN_repeat-like_dom_sf"/>
</dbReference>
<keyword evidence="2" id="KW-0677">Repeat</keyword>
<keyword evidence="1" id="KW-0853">WD repeat</keyword>
<dbReference type="GO" id="GO:0005737">
    <property type="term" value="C:cytoplasm"/>
    <property type="evidence" value="ECO:0007669"/>
    <property type="project" value="TreeGrafter"/>
</dbReference>
<keyword evidence="6" id="KW-1185">Reference proteome</keyword>
<dbReference type="GO" id="GO:0017183">
    <property type="term" value="P:protein histidyl modification to diphthamide"/>
    <property type="evidence" value="ECO:0007669"/>
    <property type="project" value="TreeGrafter"/>
</dbReference>
<accession>A0A3D8RIG4</accession>
<gene>
    <name evidence="5" type="ORF">BP5796_07188</name>
</gene>
<dbReference type="PANTHER" id="PTHR46042">
    <property type="entry name" value="DIPHTHINE METHYLTRANSFERASE"/>
    <property type="match status" value="1"/>
</dbReference>
<sequence length="416" mass="45296">MASQEEAGSSDPITHLCSTVLDLPPSCIEFSLEAPQYFVVGTYNLQREEPGDEGETGDGDEDGVNDRVEKKQQSRDGSLIVFKLDGETLSLIQTESVPSAILDLHFSPHVPSTLCIVTSTGTLSTYSLSPIAATSSEPTTSIDHTLQHISTTQLFSTDTIITSFVFHPSDPELIAVTLTTGAVHLIRNLAPQSPSTSPPTISAPVITHSLEAWHGVFTPPPSQTIYSGGDDAKLRFVTFATLPQTEQDVDDISTAIVAASPPNGYRGHEAGVTFILPVPCTQGEPQLLLTGSYDDHIRLLSHAQNRVQVLSELDLGGGVWRLKFLDPVEPAAEATQGRRYRILASCMHAGTRVLLLSQGPEGDWGFEILGRVEKHKSMNYGSDFQPIMVEGEDEIRDRRVIVSTSFYDRLLCVWRI</sequence>
<dbReference type="InterPro" id="IPR052415">
    <property type="entry name" value="Diphthine_MTase"/>
</dbReference>
<evidence type="ECO:0008006" key="7">
    <source>
        <dbReference type="Google" id="ProtNLM"/>
    </source>
</evidence>
<dbReference type="SUPFAM" id="SSF50978">
    <property type="entry name" value="WD40 repeat-like"/>
    <property type="match status" value="1"/>
</dbReference>
<dbReference type="Proteomes" id="UP000256328">
    <property type="component" value="Unassembled WGS sequence"/>
</dbReference>
<dbReference type="AlphaFoldDB" id="A0A3D8RIG4"/>
<evidence type="ECO:0000313" key="5">
    <source>
        <dbReference type="EMBL" id="RDW73746.1"/>
    </source>
</evidence>
<evidence type="ECO:0000256" key="1">
    <source>
        <dbReference type="ARBA" id="ARBA00022574"/>
    </source>
</evidence>
<evidence type="ECO:0000313" key="6">
    <source>
        <dbReference type="Proteomes" id="UP000256328"/>
    </source>
</evidence>